<dbReference type="PROSITE" id="PS00411">
    <property type="entry name" value="KINESIN_MOTOR_1"/>
    <property type="match status" value="1"/>
</dbReference>
<evidence type="ECO:0000256" key="3">
    <source>
        <dbReference type="ARBA" id="ARBA00023175"/>
    </source>
</evidence>
<feature type="domain" description="Kinesin motor" evidence="8">
    <location>
        <begin position="19"/>
        <end position="350"/>
    </location>
</feature>
<gene>
    <name evidence="9" type="ORF">HID58_022795</name>
</gene>
<protein>
    <recommendedName>
        <fullName evidence="5">Kinesin-like protein</fullName>
    </recommendedName>
</protein>
<feature type="coiled-coil region" evidence="6">
    <location>
        <begin position="365"/>
        <end position="392"/>
    </location>
</feature>
<evidence type="ECO:0000256" key="5">
    <source>
        <dbReference type="RuleBase" id="RU000394"/>
    </source>
</evidence>
<feature type="region of interest" description="Disordered" evidence="7">
    <location>
        <begin position="766"/>
        <end position="823"/>
    </location>
</feature>
<comment type="caution">
    <text evidence="9">The sequence shown here is derived from an EMBL/GenBank/DDBJ whole genome shotgun (WGS) entry which is preliminary data.</text>
</comment>
<sequence length="823" mass="91953">MRFDEMPSIRAPVAKKTTTLTVAVKCRPLMEKERGRDIVRVNNSKEVIVLDPDLSKDYLDRIQNRTKEKKYCFDHAFGPESTNKNVYRSISSVISGVVHGLNATVFAYGSTGSGKTYTMVGTPSDPGLMVLSLNTIFDMIKCDKSSDDFEVTCSYLEVYNEVIYDLLEKSSGHLELREDPEQGIVVAGLRSIKVYSADRILELLNLGNSRRKTESTEMNSTSSRSHAVLEIAVKRRQNNQNQVVRGKLALVDLAGSERAAETNNGGQKLRDGANINRSLLALANCINALGKQHKKGLAYVPYRNSKLTRILKDGLSGNSQTVMVATVSPADTQYHHTVNTLKYADRAKEIKTHIQKNIGTIDTHMSDYQRMIDNLQSEVSQLKKQLAEKESQLSIIPFERGVERELSWLDGLSHQISENVQERINLQKALFELEETNLRNRTELQHLDDAIAKQVAFKASLNPEATEKDIVEALSSRRQVILDNIRDNDEAGVNYQRETEENEKHRCKLQDMLNEAINNNGNKTYLHILNQYKLLGMGNTELQFEMAMRDQIIYNQREAQRNLWNLLMGLGVEEKQVFDLAAKQGITIEDWSMASYPGLPYRKQAPSFIPANIPYMGHSYSQSSCTFQSYNQDAASKGQQWAPTPTLCREEHHSSYYFMGHEPPAFASLRKSHGGGGRPAPWIDTGGANHRRVSYPQTVNNSSHMGPSFYQTPQREMLVNTPSPYGSPRADRATTPAGQPFYGSPRGIAAVRNGSCNSPRVATAVSASNGARNQQRVYGTSPLSGTKSVKTASYGQNSHTKLYRGGGGSKVHNKGNKTQRQHH</sequence>
<evidence type="ECO:0000256" key="1">
    <source>
        <dbReference type="ARBA" id="ARBA00022741"/>
    </source>
</evidence>
<reference evidence="9 10" key="1">
    <citation type="submission" date="2021-05" db="EMBL/GenBank/DDBJ databases">
        <title>Genome Assembly of Synthetic Allotetraploid Brassica napus Reveals Homoeologous Exchanges between Subgenomes.</title>
        <authorList>
            <person name="Davis J.T."/>
        </authorList>
    </citation>
    <scope>NUCLEOTIDE SEQUENCE [LARGE SCALE GENOMIC DNA]</scope>
    <source>
        <strain evidence="10">cv. Da-Ae</strain>
        <tissue evidence="9">Seedling</tissue>
    </source>
</reference>
<proteinExistence type="inferred from homology"/>
<evidence type="ECO:0000256" key="4">
    <source>
        <dbReference type="PROSITE-ProRule" id="PRU00283"/>
    </source>
</evidence>
<name>A0ABQ8D174_BRANA</name>
<dbReference type="InterPro" id="IPR019821">
    <property type="entry name" value="Kinesin_motor_CS"/>
</dbReference>
<keyword evidence="2 4" id="KW-0067">ATP-binding</keyword>
<dbReference type="InterPro" id="IPR027640">
    <property type="entry name" value="Kinesin-like_fam"/>
</dbReference>
<evidence type="ECO:0000256" key="7">
    <source>
        <dbReference type="SAM" id="MobiDB-lite"/>
    </source>
</evidence>
<organism evidence="9 10">
    <name type="scientific">Brassica napus</name>
    <name type="common">Rape</name>
    <dbReference type="NCBI Taxonomy" id="3708"/>
    <lineage>
        <taxon>Eukaryota</taxon>
        <taxon>Viridiplantae</taxon>
        <taxon>Streptophyta</taxon>
        <taxon>Embryophyta</taxon>
        <taxon>Tracheophyta</taxon>
        <taxon>Spermatophyta</taxon>
        <taxon>Magnoliopsida</taxon>
        <taxon>eudicotyledons</taxon>
        <taxon>Gunneridae</taxon>
        <taxon>Pentapetalae</taxon>
        <taxon>rosids</taxon>
        <taxon>malvids</taxon>
        <taxon>Brassicales</taxon>
        <taxon>Brassicaceae</taxon>
        <taxon>Brassiceae</taxon>
        <taxon>Brassica</taxon>
    </lineage>
</organism>
<feature type="compositionally biased region" description="Basic residues" evidence="7">
    <location>
        <begin position="811"/>
        <end position="823"/>
    </location>
</feature>
<dbReference type="PANTHER" id="PTHR47968:SF29">
    <property type="entry name" value="KINESIN-LIKE PROTEIN"/>
    <property type="match status" value="1"/>
</dbReference>
<evidence type="ECO:0000313" key="10">
    <source>
        <dbReference type="Proteomes" id="UP000824890"/>
    </source>
</evidence>
<dbReference type="CDD" id="cd01370">
    <property type="entry name" value="KISc_KIP3_like"/>
    <property type="match status" value="1"/>
</dbReference>
<dbReference type="InterPro" id="IPR036961">
    <property type="entry name" value="Kinesin_motor_dom_sf"/>
</dbReference>
<keyword evidence="3 4" id="KW-0505">Motor protein</keyword>
<dbReference type="PROSITE" id="PS50067">
    <property type="entry name" value="KINESIN_MOTOR_2"/>
    <property type="match status" value="1"/>
</dbReference>
<accession>A0ABQ8D174</accession>
<comment type="similarity">
    <text evidence="4 5">Belongs to the TRAFAC class myosin-kinesin ATPase superfamily. Kinesin family.</text>
</comment>
<dbReference type="PRINTS" id="PR00380">
    <property type="entry name" value="KINESINHEAVY"/>
</dbReference>
<keyword evidence="5" id="KW-0493">Microtubule</keyword>
<keyword evidence="1 4" id="KW-0547">Nucleotide-binding</keyword>
<dbReference type="Proteomes" id="UP000824890">
    <property type="component" value="Unassembled WGS sequence"/>
</dbReference>
<dbReference type="PANTHER" id="PTHR47968">
    <property type="entry name" value="CENTROMERE PROTEIN E"/>
    <property type="match status" value="1"/>
</dbReference>
<feature type="binding site" evidence="4">
    <location>
        <begin position="109"/>
        <end position="116"/>
    </location>
    <ligand>
        <name>ATP</name>
        <dbReference type="ChEBI" id="CHEBI:30616"/>
    </ligand>
</feature>
<dbReference type="InterPro" id="IPR027417">
    <property type="entry name" value="P-loop_NTPase"/>
</dbReference>
<dbReference type="EMBL" id="JAGKQM010000006">
    <property type="protein sequence ID" value="KAH0922777.1"/>
    <property type="molecule type" value="Genomic_DNA"/>
</dbReference>
<evidence type="ECO:0000256" key="2">
    <source>
        <dbReference type="ARBA" id="ARBA00022840"/>
    </source>
</evidence>
<feature type="compositionally biased region" description="Polar residues" evidence="7">
    <location>
        <begin position="766"/>
        <end position="800"/>
    </location>
</feature>
<keyword evidence="6" id="KW-0175">Coiled coil</keyword>
<dbReference type="SMART" id="SM00129">
    <property type="entry name" value="KISc"/>
    <property type="match status" value="1"/>
</dbReference>
<evidence type="ECO:0000256" key="6">
    <source>
        <dbReference type="SAM" id="Coils"/>
    </source>
</evidence>
<dbReference type="InterPro" id="IPR001752">
    <property type="entry name" value="Kinesin_motor_dom"/>
</dbReference>
<evidence type="ECO:0000259" key="8">
    <source>
        <dbReference type="PROSITE" id="PS50067"/>
    </source>
</evidence>
<dbReference type="Pfam" id="PF00225">
    <property type="entry name" value="Kinesin"/>
    <property type="match status" value="1"/>
</dbReference>
<dbReference type="Gene3D" id="3.40.850.10">
    <property type="entry name" value="Kinesin motor domain"/>
    <property type="match status" value="1"/>
</dbReference>
<keyword evidence="10" id="KW-1185">Reference proteome</keyword>
<dbReference type="SUPFAM" id="SSF52540">
    <property type="entry name" value="P-loop containing nucleoside triphosphate hydrolases"/>
    <property type="match status" value="1"/>
</dbReference>
<evidence type="ECO:0000313" key="9">
    <source>
        <dbReference type="EMBL" id="KAH0922777.1"/>
    </source>
</evidence>